<keyword evidence="4" id="KW-0119">Carbohydrate metabolism</keyword>
<protein>
    <submittedName>
        <fullName evidence="11">Carbohydrate binding domain-containing protein</fullName>
    </submittedName>
</protein>
<feature type="domain" description="Glycoside hydrolase family 9" evidence="8">
    <location>
        <begin position="330"/>
        <end position="884"/>
    </location>
</feature>
<dbReference type="InterPro" id="IPR014756">
    <property type="entry name" value="Ig_E-set"/>
</dbReference>
<evidence type="ECO:0000313" key="11">
    <source>
        <dbReference type="EMBL" id="SHM54152.1"/>
    </source>
</evidence>
<feature type="chain" id="PRO_5012522969" evidence="7">
    <location>
        <begin position="30"/>
        <end position="1003"/>
    </location>
</feature>
<evidence type="ECO:0000256" key="6">
    <source>
        <dbReference type="ARBA" id="ARBA00023326"/>
    </source>
</evidence>
<keyword evidence="3" id="KW-0136">Cellulose degradation</keyword>
<dbReference type="Pfam" id="PF02018">
    <property type="entry name" value="CBM_4_9"/>
    <property type="match status" value="1"/>
</dbReference>
<evidence type="ECO:0000256" key="1">
    <source>
        <dbReference type="ARBA" id="ARBA00007072"/>
    </source>
</evidence>
<evidence type="ECO:0000256" key="2">
    <source>
        <dbReference type="ARBA" id="ARBA00022801"/>
    </source>
</evidence>
<keyword evidence="5" id="KW-0326">Glycosidase</keyword>
<feature type="domain" description="Cellulase Ig-like" evidence="10">
    <location>
        <begin position="231"/>
        <end position="312"/>
    </location>
</feature>
<dbReference type="SUPFAM" id="SSF81296">
    <property type="entry name" value="E set domains"/>
    <property type="match status" value="1"/>
</dbReference>
<evidence type="ECO:0000259" key="10">
    <source>
        <dbReference type="Pfam" id="PF02927"/>
    </source>
</evidence>
<dbReference type="Gene3D" id="2.60.40.10">
    <property type="entry name" value="Immunoglobulins"/>
    <property type="match status" value="1"/>
</dbReference>
<dbReference type="InterPro" id="IPR008928">
    <property type="entry name" value="6-hairpin_glycosidase_sf"/>
</dbReference>
<evidence type="ECO:0000259" key="9">
    <source>
        <dbReference type="Pfam" id="PF02018"/>
    </source>
</evidence>
<feature type="domain" description="CBM-cenC" evidence="9">
    <location>
        <begin position="38"/>
        <end position="180"/>
    </location>
</feature>
<evidence type="ECO:0000313" key="12">
    <source>
        <dbReference type="Proteomes" id="UP000184394"/>
    </source>
</evidence>
<dbReference type="InterPro" id="IPR008979">
    <property type="entry name" value="Galactose-bd-like_sf"/>
</dbReference>
<dbReference type="InterPro" id="IPR001701">
    <property type="entry name" value="Glyco_hydro_9"/>
</dbReference>
<dbReference type="InterPro" id="IPR036439">
    <property type="entry name" value="Dockerin_dom_sf"/>
</dbReference>
<keyword evidence="2" id="KW-0378">Hydrolase</keyword>
<evidence type="ECO:0000256" key="5">
    <source>
        <dbReference type="ARBA" id="ARBA00023295"/>
    </source>
</evidence>
<comment type="similarity">
    <text evidence="1">Belongs to the glycosyl hydrolase 9 (cellulase E) family.</text>
</comment>
<evidence type="ECO:0000256" key="4">
    <source>
        <dbReference type="ARBA" id="ARBA00023277"/>
    </source>
</evidence>
<dbReference type="EMBL" id="FRCT01000006">
    <property type="protein sequence ID" value="SHM54152.1"/>
    <property type="molecule type" value="Genomic_DNA"/>
</dbReference>
<name>A0A1M7JM89_RUMFL</name>
<dbReference type="InterPro" id="IPR004197">
    <property type="entry name" value="Cellulase_Ig-like"/>
</dbReference>
<dbReference type="InterPro" id="IPR018247">
    <property type="entry name" value="EF_Hand_1_Ca_BS"/>
</dbReference>
<dbReference type="GO" id="GO:0008810">
    <property type="term" value="F:cellulase activity"/>
    <property type="evidence" value="ECO:0007669"/>
    <property type="project" value="InterPro"/>
</dbReference>
<dbReference type="PANTHER" id="PTHR22298">
    <property type="entry name" value="ENDO-1,4-BETA-GLUCANASE"/>
    <property type="match status" value="1"/>
</dbReference>
<accession>A0A1M7JM89</accession>
<dbReference type="Gene3D" id="1.50.10.10">
    <property type="match status" value="1"/>
</dbReference>
<dbReference type="Pfam" id="PF00759">
    <property type="entry name" value="Glyco_hydro_9"/>
    <property type="match status" value="1"/>
</dbReference>
<dbReference type="CDD" id="cd14256">
    <property type="entry name" value="Dockerin_I"/>
    <property type="match status" value="1"/>
</dbReference>
<dbReference type="CDD" id="cd02850">
    <property type="entry name" value="E_set_Cellulase_N"/>
    <property type="match status" value="1"/>
</dbReference>
<gene>
    <name evidence="11" type="ORF">SAMN04487860_106101</name>
</gene>
<dbReference type="GO" id="GO:0030245">
    <property type="term" value="P:cellulose catabolic process"/>
    <property type="evidence" value="ECO:0007669"/>
    <property type="project" value="UniProtKB-KW"/>
</dbReference>
<dbReference type="InterPro" id="IPR013783">
    <property type="entry name" value="Ig-like_fold"/>
</dbReference>
<organism evidence="11 12">
    <name type="scientific">Ruminococcus flavefaciens</name>
    <dbReference type="NCBI Taxonomy" id="1265"/>
    <lineage>
        <taxon>Bacteria</taxon>
        <taxon>Bacillati</taxon>
        <taxon>Bacillota</taxon>
        <taxon>Clostridia</taxon>
        <taxon>Eubacteriales</taxon>
        <taxon>Oscillospiraceae</taxon>
        <taxon>Ruminococcus</taxon>
    </lineage>
</organism>
<dbReference type="SUPFAM" id="SSF48208">
    <property type="entry name" value="Six-hairpin glycosidases"/>
    <property type="match status" value="1"/>
</dbReference>
<keyword evidence="6" id="KW-0624">Polysaccharide degradation</keyword>
<proteinExistence type="inferred from homology"/>
<dbReference type="SUPFAM" id="SSF63446">
    <property type="entry name" value="Type I dockerin domain"/>
    <property type="match status" value="1"/>
</dbReference>
<sequence>MHKKLKKIMAGAMSLATLAASTTVISPMAAETTVQVLGESTFEEKSLPWHVTEAPPAKQEFEVNDGAFHITVRVPQGADKEKWDLQFRHRGLSFKKGHEYKVSFKAKSKREGMELSSFIGTITDSDEYFVLDGNTNDMHMGPHMDGSWPATAVKLQTEWQTYEGIFTPTEDLDGCQWTFQYARGTKYQGNAIEGDELWFDDMSIECLTCAEDPANATCGWPESNNIGIIKAKNNVRLNQMGYYPNSDKKATYVTTKDKKAMDFKVVDKDGKTVYTGKTVPADYDEMAGEYCHIIDFSKVKTEGTYTIAVDDKDNESMSTSHEFTIGNDVYKGLLRNALNYYYQKRSGADTEEKYITSGEKNKLAHMDWSNEDLAYVQKFTHKNYSLSSYYGNIDTNIKLNVSGGWYDPETYSKTVATGGTAVWLLQNMYESSKKNGKDGKWADGKTMTIPDKYKLSGGNEVNCTATPDVLDEARYELEFMFRMIVDPEKDTIFGEDYADFVYDQVRESRYVPIAYTPLDYINENEEYGKSPRIINPPSYRATFNMIACAAQAARLWKGIDDDFADECLEHAKKSWAAILKYKEKFNIDNDKYYYRDESDPLFTPFVSYSDPNSYNDIVQDEAYWAACELFATTGDEAYYNYLKDFKSTVTSDETKQCCAFGVPNYLPLGYDSEGVFSSFDRNNKIGCGTISLYLSDKTSAADKAKIKENLQATADMYLDFENDTKNGAMGVPYKKVQWLDYYTYPNEIFAGYDQGSNSRITNNAIIMAYAYDATGDSKYLNGAMQAIDYIFGRNAMGLSYVTGCGSYHTKNPVDQYWGYELDKTLPQAPDGVMAGGPYTWLADDYVKGIGLNPDKTPPQKCYADSIEAWSVNATDLDWQAGLIWNISFFEDIAAKTPEVTTTTPTTGTSSTTTTTTTTVTSTSSVTTSDTKLGYKGDANCDGEMDMGDVVLVMQALANPNKYGEKGTDEHHITAEGAANADLNGDGLTVGDAQAIQKLLLGLS</sequence>
<dbReference type="RefSeq" id="WP_072950506.1">
    <property type="nucleotide sequence ID" value="NZ_FRCT01000006.1"/>
</dbReference>
<keyword evidence="7" id="KW-0732">Signal</keyword>
<dbReference type="SUPFAM" id="SSF49785">
    <property type="entry name" value="Galactose-binding domain-like"/>
    <property type="match status" value="1"/>
</dbReference>
<dbReference type="Gene3D" id="1.10.1330.10">
    <property type="entry name" value="Dockerin domain"/>
    <property type="match status" value="1"/>
</dbReference>
<dbReference type="Proteomes" id="UP000184394">
    <property type="component" value="Unassembled WGS sequence"/>
</dbReference>
<evidence type="ECO:0000259" key="8">
    <source>
        <dbReference type="Pfam" id="PF00759"/>
    </source>
</evidence>
<dbReference type="AlphaFoldDB" id="A0A1M7JM89"/>
<reference evidence="11 12" key="1">
    <citation type="submission" date="2016-11" db="EMBL/GenBank/DDBJ databases">
        <authorList>
            <person name="Jaros S."/>
            <person name="Januszkiewicz K."/>
            <person name="Wedrychowicz H."/>
        </authorList>
    </citation>
    <scope>NUCLEOTIDE SEQUENCE [LARGE SCALE GENOMIC DNA]</scope>
    <source>
        <strain evidence="11 12">Y1</strain>
    </source>
</reference>
<dbReference type="PROSITE" id="PS00018">
    <property type="entry name" value="EF_HAND_1"/>
    <property type="match status" value="1"/>
</dbReference>
<dbReference type="InterPro" id="IPR003305">
    <property type="entry name" value="CenC_carb-bd"/>
</dbReference>
<feature type="signal peptide" evidence="7">
    <location>
        <begin position="1"/>
        <end position="29"/>
    </location>
</feature>
<dbReference type="Pfam" id="PF02927">
    <property type="entry name" value="CelD_N"/>
    <property type="match status" value="1"/>
</dbReference>
<dbReference type="InterPro" id="IPR012341">
    <property type="entry name" value="6hp_glycosidase-like_sf"/>
</dbReference>
<evidence type="ECO:0000256" key="3">
    <source>
        <dbReference type="ARBA" id="ARBA00023001"/>
    </source>
</evidence>
<dbReference type="Gene3D" id="2.60.120.260">
    <property type="entry name" value="Galactose-binding domain-like"/>
    <property type="match status" value="1"/>
</dbReference>
<evidence type="ECO:0000256" key="7">
    <source>
        <dbReference type="SAM" id="SignalP"/>
    </source>
</evidence>